<organism evidence="2">
    <name type="scientific">Chlamydomonas euryale</name>
    <dbReference type="NCBI Taxonomy" id="1486919"/>
    <lineage>
        <taxon>Eukaryota</taxon>
        <taxon>Viridiplantae</taxon>
        <taxon>Chlorophyta</taxon>
        <taxon>core chlorophytes</taxon>
        <taxon>Chlorophyceae</taxon>
        <taxon>CS clade</taxon>
        <taxon>Chlamydomonadales</taxon>
        <taxon>Chlamydomonadaceae</taxon>
        <taxon>Chlamydomonas</taxon>
    </lineage>
</organism>
<accession>A0A7R9V255</accession>
<evidence type="ECO:0000313" key="2">
    <source>
        <dbReference type="EMBL" id="CAD8282644.1"/>
    </source>
</evidence>
<proteinExistence type="predicted"/>
<feature type="region of interest" description="Disordered" evidence="1">
    <location>
        <begin position="1"/>
        <end position="50"/>
    </location>
</feature>
<evidence type="ECO:0000256" key="1">
    <source>
        <dbReference type="SAM" id="MobiDB-lite"/>
    </source>
</evidence>
<reference evidence="2" key="1">
    <citation type="submission" date="2021-01" db="EMBL/GenBank/DDBJ databases">
        <authorList>
            <person name="Corre E."/>
            <person name="Pelletier E."/>
            <person name="Niang G."/>
            <person name="Scheremetjew M."/>
            <person name="Finn R."/>
            <person name="Kale V."/>
            <person name="Holt S."/>
            <person name="Cochrane G."/>
            <person name="Meng A."/>
            <person name="Brown T."/>
            <person name="Cohen L."/>
        </authorList>
    </citation>
    <scope>NUCLEOTIDE SEQUENCE</scope>
    <source>
        <strain evidence="2">CCMP219</strain>
    </source>
</reference>
<gene>
    <name evidence="2" type="ORF">CEUR00632_LOCUS2679</name>
</gene>
<protein>
    <submittedName>
        <fullName evidence="2">Uncharacterized protein</fullName>
    </submittedName>
</protein>
<dbReference type="EMBL" id="HBEC01005918">
    <property type="protein sequence ID" value="CAD8282644.1"/>
    <property type="molecule type" value="Transcribed_RNA"/>
</dbReference>
<dbReference type="AlphaFoldDB" id="A0A7R9V255"/>
<name>A0A7R9V255_9CHLO</name>
<sequence>MSCDEAPANGSSTREPAAIDQPLGERDVSTTSRVGLGAAPGAGAAPAGGGGGVPECVLSDTLAAEGIDVGIAPGRADASAGGECTASGDDGDGAAAAGLSVLPAAAGTEARLTWMLEQLNTLPWQKVDVDCRHMHAHAAIVVRKVWHGTQFRVHDHLHYMLDQAEW</sequence>